<evidence type="ECO:0000256" key="2">
    <source>
        <dbReference type="ARBA" id="ARBA00010944"/>
    </source>
</evidence>
<dbReference type="Gene3D" id="3.40.50.720">
    <property type="entry name" value="NAD(P)-binding Rossmann-like Domain"/>
    <property type="match status" value="1"/>
</dbReference>
<evidence type="ECO:0000256" key="1">
    <source>
        <dbReference type="ARBA" id="ARBA00004781"/>
    </source>
</evidence>
<evidence type="ECO:0000256" key="3">
    <source>
        <dbReference type="ARBA" id="ARBA00012929"/>
    </source>
</evidence>
<comment type="similarity">
    <text evidence="2 6">Belongs to the dTDP-4-dehydrorhamnose reductase family.</text>
</comment>
<dbReference type="Pfam" id="PF04321">
    <property type="entry name" value="RmlD_sub_bind"/>
    <property type="match status" value="1"/>
</dbReference>
<evidence type="ECO:0000256" key="4">
    <source>
        <dbReference type="ARBA" id="ARBA00017099"/>
    </source>
</evidence>
<dbReference type="GO" id="GO:0019305">
    <property type="term" value="P:dTDP-rhamnose biosynthetic process"/>
    <property type="evidence" value="ECO:0007669"/>
    <property type="project" value="UniProtKB-UniPathway"/>
</dbReference>
<evidence type="ECO:0000256" key="6">
    <source>
        <dbReference type="RuleBase" id="RU364082"/>
    </source>
</evidence>
<name>A0A7C2A8F8_9GAMM</name>
<dbReference type="UniPathway" id="UPA00124"/>
<comment type="caution">
    <text evidence="8">The sequence shown here is derived from an EMBL/GenBank/DDBJ whole genome shotgun (WGS) entry which is preliminary data.</text>
</comment>
<dbReference type="InterPro" id="IPR029903">
    <property type="entry name" value="RmlD-like-bd"/>
</dbReference>
<dbReference type="CDD" id="cd05254">
    <property type="entry name" value="dTDP_HR_like_SDR_e"/>
    <property type="match status" value="1"/>
</dbReference>
<dbReference type="InterPro" id="IPR005913">
    <property type="entry name" value="dTDP_dehydrorham_reduct"/>
</dbReference>
<dbReference type="PANTHER" id="PTHR10491:SF4">
    <property type="entry name" value="METHIONINE ADENOSYLTRANSFERASE 2 SUBUNIT BETA"/>
    <property type="match status" value="1"/>
</dbReference>
<keyword evidence="6 8" id="KW-0560">Oxidoreductase</keyword>
<dbReference type="GO" id="GO:0008831">
    <property type="term" value="F:dTDP-4-dehydrorhamnose reductase activity"/>
    <property type="evidence" value="ECO:0007669"/>
    <property type="project" value="UniProtKB-EC"/>
</dbReference>
<comment type="function">
    <text evidence="6">Catalyzes the reduction of dTDP-6-deoxy-L-lyxo-4-hexulose to yield dTDP-L-rhamnose.</text>
</comment>
<dbReference type="EMBL" id="DRHY01000269">
    <property type="protein sequence ID" value="HEC75032.1"/>
    <property type="molecule type" value="Genomic_DNA"/>
</dbReference>
<protein>
    <recommendedName>
        <fullName evidence="4 6">dTDP-4-dehydrorhamnose reductase</fullName>
        <ecNumber evidence="3 6">1.1.1.133</ecNumber>
    </recommendedName>
</protein>
<dbReference type="EC" id="1.1.1.133" evidence="3 6"/>
<comment type="pathway">
    <text evidence="1 6">Carbohydrate biosynthesis; dTDP-L-rhamnose biosynthesis.</text>
</comment>
<dbReference type="InterPro" id="IPR036291">
    <property type="entry name" value="NAD(P)-bd_dom_sf"/>
</dbReference>
<dbReference type="AlphaFoldDB" id="A0A7C2A8F8"/>
<dbReference type="SUPFAM" id="SSF51735">
    <property type="entry name" value="NAD(P)-binding Rossmann-fold domains"/>
    <property type="match status" value="1"/>
</dbReference>
<evidence type="ECO:0000313" key="8">
    <source>
        <dbReference type="EMBL" id="HEC75032.1"/>
    </source>
</evidence>
<evidence type="ECO:0000259" key="7">
    <source>
        <dbReference type="Pfam" id="PF04321"/>
    </source>
</evidence>
<comment type="catalytic activity">
    <reaction evidence="5 6">
        <text>dTDP-beta-L-rhamnose + NADP(+) = dTDP-4-dehydro-beta-L-rhamnose + NADPH + H(+)</text>
        <dbReference type="Rhea" id="RHEA:21796"/>
        <dbReference type="ChEBI" id="CHEBI:15378"/>
        <dbReference type="ChEBI" id="CHEBI:57510"/>
        <dbReference type="ChEBI" id="CHEBI:57783"/>
        <dbReference type="ChEBI" id="CHEBI:58349"/>
        <dbReference type="ChEBI" id="CHEBI:62830"/>
        <dbReference type="EC" id="1.1.1.133"/>
    </reaction>
</comment>
<dbReference type="GO" id="GO:0005829">
    <property type="term" value="C:cytosol"/>
    <property type="evidence" value="ECO:0007669"/>
    <property type="project" value="TreeGrafter"/>
</dbReference>
<sequence>MRILVTGKNGQVGYELSRSLACFGDIITTDSKTLNLSELSTLEDKVLSLKPDLIVNAAAYTAVDKAETEQELAYKVNSQGPEILAKVAKKLDIPLVHYSTDYVFDGGSESAWKEDDTPNPMSVYGRSKLLGEEAIVKNTDKYLILRTSWVYDARGANFLNTMKRLAIDKVQLSIVNDQSGAPTWSRHIADATAQIIGQSLLTKNNDEFWHKHSGIYHLSGAGKASWFDFAEAIFSLMEEQGKTIPKIIPIPTRDYPTPAARPTNSVLDNTKLFEHFGICLPEWKTTLKWVMTE</sequence>
<keyword evidence="6" id="KW-0521">NADP</keyword>
<organism evidence="8">
    <name type="scientific">Methylophaga aminisulfidivorans</name>
    <dbReference type="NCBI Taxonomy" id="230105"/>
    <lineage>
        <taxon>Bacteria</taxon>
        <taxon>Pseudomonadati</taxon>
        <taxon>Pseudomonadota</taxon>
        <taxon>Gammaproteobacteria</taxon>
        <taxon>Thiotrichales</taxon>
        <taxon>Piscirickettsiaceae</taxon>
        <taxon>Methylophaga</taxon>
    </lineage>
</organism>
<comment type="cofactor">
    <cofactor evidence="6">
        <name>Mg(2+)</name>
        <dbReference type="ChEBI" id="CHEBI:18420"/>
    </cofactor>
    <text evidence="6">Binds 1 Mg(2+) ion per monomer.</text>
</comment>
<dbReference type="GO" id="GO:0009243">
    <property type="term" value="P:O antigen biosynthetic process"/>
    <property type="evidence" value="ECO:0007669"/>
    <property type="project" value="UniProtKB-UniPathway"/>
</dbReference>
<accession>A0A7C2A8F8</accession>
<evidence type="ECO:0000256" key="5">
    <source>
        <dbReference type="ARBA" id="ARBA00048200"/>
    </source>
</evidence>
<dbReference type="UniPathway" id="UPA00281"/>
<dbReference type="NCBIfam" id="TIGR01214">
    <property type="entry name" value="rmlD"/>
    <property type="match status" value="1"/>
</dbReference>
<dbReference type="Gene3D" id="3.90.25.10">
    <property type="entry name" value="UDP-galactose 4-epimerase, domain 1"/>
    <property type="match status" value="1"/>
</dbReference>
<dbReference type="Proteomes" id="UP000886384">
    <property type="component" value="Unassembled WGS sequence"/>
</dbReference>
<feature type="domain" description="RmlD-like substrate binding" evidence="7">
    <location>
        <begin position="1"/>
        <end position="291"/>
    </location>
</feature>
<proteinExistence type="inferred from homology"/>
<gene>
    <name evidence="8" type="primary">rfbD</name>
    <name evidence="8" type="ORF">ENI26_11790</name>
</gene>
<reference evidence="8" key="1">
    <citation type="journal article" date="2020" name="mSystems">
        <title>Genome- and Community-Level Interaction Insights into Carbon Utilization and Element Cycling Functions of Hydrothermarchaeota in Hydrothermal Sediment.</title>
        <authorList>
            <person name="Zhou Z."/>
            <person name="Liu Y."/>
            <person name="Xu W."/>
            <person name="Pan J."/>
            <person name="Luo Z.H."/>
            <person name="Li M."/>
        </authorList>
    </citation>
    <scope>NUCLEOTIDE SEQUENCE [LARGE SCALE GENOMIC DNA]</scope>
    <source>
        <strain evidence="8">HyVt-380</strain>
    </source>
</reference>
<dbReference type="PANTHER" id="PTHR10491">
    <property type="entry name" value="DTDP-4-DEHYDRORHAMNOSE REDUCTASE"/>
    <property type="match status" value="1"/>
</dbReference>